<organism evidence="1 2">
    <name type="scientific">Pygocentrus nattereri</name>
    <name type="common">Red-bellied piranha</name>
    <dbReference type="NCBI Taxonomy" id="42514"/>
    <lineage>
        <taxon>Eukaryota</taxon>
        <taxon>Metazoa</taxon>
        <taxon>Chordata</taxon>
        <taxon>Craniata</taxon>
        <taxon>Vertebrata</taxon>
        <taxon>Euteleostomi</taxon>
        <taxon>Actinopterygii</taxon>
        <taxon>Neopterygii</taxon>
        <taxon>Teleostei</taxon>
        <taxon>Ostariophysi</taxon>
        <taxon>Characiformes</taxon>
        <taxon>Characoidei</taxon>
        <taxon>Pygocentrus</taxon>
    </lineage>
</organism>
<proteinExistence type="predicted"/>
<name>A0A3B4CP60_PYGNA</name>
<dbReference type="PANTHER" id="PTHR32193">
    <property type="entry name" value="REGULATOR OF CELL CYCLE RGCC"/>
    <property type="match status" value="1"/>
</dbReference>
<dbReference type="OMA" id="SKPHAYQ"/>
<dbReference type="Pfam" id="PF15151">
    <property type="entry name" value="RGCC"/>
    <property type="match status" value="1"/>
</dbReference>
<dbReference type="GO" id="GO:0051726">
    <property type="term" value="P:regulation of cell cycle"/>
    <property type="evidence" value="ECO:0007669"/>
    <property type="project" value="InterPro"/>
</dbReference>
<dbReference type="Ensembl" id="ENSPNAT00000019578.2">
    <property type="protein sequence ID" value="ENSPNAP00000012329.2"/>
    <property type="gene ID" value="ENSPNAG00000018094.2"/>
</dbReference>
<dbReference type="PANTHER" id="PTHR32193:SF5">
    <property type="entry name" value="RGCC PROTEIN"/>
    <property type="match status" value="1"/>
</dbReference>
<evidence type="ECO:0000313" key="1">
    <source>
        <dbReference type="Ensembl" id="ENSPNAP00000012329.2"/>
    </source>
</evidence>
<reference evidence="1" key="3">
    <citation type="submission" date="2025-09" db="UniProtKB">
        <authorList>
            <consortium name="Ensembl"/>
        </authorList>
    </citation>
    <scope>IDENTIFICATION</scope>
</reference>
<protein>
    <submittedName>
        <fullName evidence="1">Uncharacterized protein</fullName>
    </submittedName>
</protein>
<dbReference type="InterPro" id="IPR029252">
    <property type="entry name" value="RGCC"/>
</dbReference>
<evidence type="ECO:0000313" key="2">
    <source>
        <dbReference type="Proteomes" id="UP001501920"/>
    </source>
</evidence>
<accession>A0A3B4CP60</accession>
<reference evidence="1" key="2">
    <citation type="submission" date="2025-08" db="UniProtKB">
        <authorList>
            <consortium name="Ensembl"/>
        </authorList>
    </citation>
    <scope>IDENTIFICATION</scope>
</reference>
<keyword evidence="2" id="KW-1185">Reference proteome</keyword>
<sequence>MTSPSIRLERRATASHDLLQEFNAVAEELSAPSLKAPHAYEHLLNEAKRRSNDGVNDSGIEDADEGESFLSHHLLIRPNVRFRKTKKGRRSLRGHILLGATSKFF</sequence>
<dbReference type="Proteomes" id="UP001501920">
    <property type="component" value="Chromosome 8"/>
</dbReference>
<reference evidence="1 2" key="1">
    <citation type="submission" date="2020-10" db="EMBL/GenBank/DDBJ databases">
        <title>Pygocentrus nattereri (red-bellied piranha) genome, fPygNat1, primary haplotype.</title>
        <authorList>
            <person name="Myers G."/>
            <person name="Meyer A."/>
            <person name="Karagic N."/>
            <person name="Pippel M."/>
            <person name="Winkler S."/>
            <person name="Tracey A."/>
            <person name="Wood J."/>
            <person name="Formenti G."/>
            <person name="Howe K."/>
            <person name="Fedrigo O."/>
            <person name="Jarvis E.D."/>
        </authorList>
    </citation>
    <scope>NUCLEOTIDE SEQUENCE [LARGE SCALE GENOMIC DNA]</scope>
</reference>
<dbReference type="AlphaFoldDB" id="A0A3B4CP60"/>